<comment type="caution">
    <text evidence="1">The sequence shown here is derived from an EMBL/GenBank/DDBJ whole genome shotgun (WGS) entry which is preliminary data.</text>
</comment>
<evidence type="ECO:0000313" key="2">
    <source>
        <dbReference type="Proteomes" id="UP001189429"/>
    </source>
</evidence>
<proteinExistence type="predicted"/>
<feature type="non-terminal residue" evidence="1">
    <location>
        <position position="1"/>
    </location>
</feature>
<dbReference type="EMBL" id="CAUYUJ010016825">
    <property type="protein sequence ID" value="CAK0869159.1"/>
    <property type="molecule type" value="Genomic_DNA"/>
</dbReference>
<accession>A0ABN9VAF5</accession>
<evidence type="ECO:0000313" key="1">
    <source>
        <dbReference type="EMBL" id="CAK0869159.1"/>
    </source>
</evidence>
<reference evidence="1" key="1">
    <citation type="submission" date="2023-10" db="EMBL/GenBank/DDBJ databases">
        <authorList>
            <person name="Chen Y."/>
            <person name="Shah S."/>
            <person name="Dougan E. K."/>
            <person name="Thang M."/>
            <person name="Chan C."/>
        </authorList>
    </citation>
    <scope>NUCLEOTIDE SEQUENCE [LARGE SCALE GENOMIC DNA]</scope>
</reference>
<protein>
    <submittedName>
        <fullName evidence="1">Uncharacterized protein</fullName>
    </submittedName>
</protein>
<dbReference type="Proteomes" id="UP001189429">
    <property type="component" value="Unassembled WGS sequence"/>
</dbReference>
<name>A0ABN9VAF5_9DINO</name>
<organism evidence="1 2">
    <name type="scientific">Prorocentrum cordatum</name>
    <dbReference type="NCBI Taxonomy" id="2364126"/>
    <lineage>
        <taxon>Eukaryota</taxon>
        <taxon>Sar</taxon>
        <taxon>Alveolata</taxon>
        <taxon>Dinophyceae</taxon>
        <taxon>Prorocentrales</taxon>
        <taxon>Prorocentraceae</taxon>
        <taxon>Prorocentrum</taxon>
    </lineage>
</organism>
<gene>
    <name evidence="1" type="ORF">PCOR1329_LOCUS55611</name>
</gene>
<sequence>AGLGECTGCLGRGGLILMCHVRLGNARPERAANASLSGYNRNSLWACLTFQTGAYDSVVGVEAEQGGAPRAQPRPSLRLGAADDQSHVAAAGVDLILPSCPFSFYSLSPPPPPLLSLFVVLPCLFLQGLLVFLSPPTSGHPCRGRARNC</sequence>
<keyword evidence="2" id="KW-1185">Reference proteome</keyword>